<dbReference type="SUPFAM" id="SSF49303">
    <property type="entry name" value="beta-Galactosidase/glucuronidase domain"/>
    <property type="match status" value="1"/>
</dbReference>
<dbReference type="SUPFAM" id="SSF51445">
    <property type="entry name" value="(Trans)glycosidases"/>
    <property type="match status" value="1"/>
</dbReference>
<dbReference type="Gene3D" id="2.60.40.10">
    <property type="entry name" value="Immunoglobulins"/>
    <property type="match status" value="1"/>
</dbReference>
<dbReference type="InterPro" id="IPR006102">
    <property type="entry name" value="Ig-like_GH2"/>
</dbReference>
<dbReference type="PANTHER" id="PTHR43730">
    <property type="entry name" value="BETA-MANNOSIDASE"/>
    <property type="match status" value="1"/>
</dbReference>
<dbReference type="SUPFAM" id="SSF49785">
    <property type="entry name" value="Galactose-binding domain-like"/>
    <property type="match status" value="1"/>
</dbReference>
<feature type="domain" description="Beta-mannosidase-like galactose-binding" evidence="6">
    <location>
        <begin position="52"/>
        <end position="140"/>
    </location>
</feature>
<proteinExistence type="predicted"/>
<evidence type="ECO:0000256" key="1">
    <source>
        <dbReference type="ARBA" id="ARBA00000829"/>
    </source>
</evidence>
<gene>
    <name evidence="7" type="ORF">UFOPK3376_01823</name>
</gene>
<dbReference type="GO" id="GO:0006516">
    <property type="term" value="P:glycoprotein catabolic process"/>
    <property type="evidence" value="ECO:0007669"/>
    <property type="project" value="TreeGrafter"/>
</dbReference>
<dbReference type="GO" id="GO:0004567">
    <property type="term" value="F:beta-mannosidase activity"/>
    <property type="evidence" value="ECO:0007669"/>
    <property type="project" value="UniProtKB-EC"/>
</dbReference>
<dbReference type="Gene3D" id="3.20.20.80">
    <property type="entry name" value="Glycosidases"/>
    <property type="match status" value="1"/>
</dbReference>
<keyword evidence="3" id="KW-0378">Hydrolase</keyword>
<evidence type="ECO:0000313" key="7">
    <source>
        <dbReference type="EMBL" id="CAB4883667.1"/>
    </source>
</evidence>
<dbReference type="AlphaFoldDB" id="A0A6J7EJX6"/>
<evidence type="ECO:0000259" key="5">
    <source>
        <dbReference type="Pfam" id="PF00703"/>
    </source>
</evidence>
<dbReference type="InterPro" id="IPR054593">
    <property type="entry name" value="Beta-mannosidase-like_N2"/>
</dbReference>
<dbReference type="EC" id="3.2.1.25" evidence="2"/>
<reference evidence="7" key="1">
    <citation type="submission" date="2020-05" db="EMBL/GenBank/DDBJ databases">
        <authorList>
            <person name="Chiriac C."/>
            <person name="Salcher M."/>
            <person name="Ghai R."/>
            <person name="Kavagutti S V."/>
        </authorList>
    </citation>
    <scope>NUCLEOTIDE SEQUENCE</scope>
</reference>
<dbReference type="EMBL" id="CAFBLP010000046">
    <property type="protein sequence ID" value="CAB4883667.1"/>
    <property type="molecule type" value="Genomic_DNA"/>
</dbReference>
<dbReference type="InterPro" id="IPR008979">
    <property type="entry name" value="Galactose-bd-like_sf"/>
</dbReference>
<dbReference type="Pfam" id="PF22666">
    <property type="entry name" value="Glyco_hydro_2_N2"/>
    <property type="match status" value="1"/>
</dbReference>
<evidence type="ECO:0000256" key="2">
    <source>
        <dbReference type="ARBA" id="ARBA00012754"/>
    </source>
</evidence>
<evidence type="ECO:0000259" key="6">
    <source>
        <dbReference type="Pfam" id="PF22666"/>
    </source>
</evidence>
<comment type="catalytic activity">
    <reaction evidence="1">
        <text>Hydrolysis of terminal, non-reducing beta-D-mannose residues in beta-D-mannosides.</text>
        <dbReference type="EC" id="3.2.1.25"/>
    </reaction>
</comment>
<sequence>MDLSGTWRAAAADDQLRRSAVGMHFDDSEWAEIEVPGHWQTNPAFAASDGPLLYRTNFTVLQPTAGQRSWVVLDGVFYQADVWLDGAYIGDPEGYFFPHSFDVSSLIRLGDDHVLAVEVACSPQHSHRGRRNITGVLQQWDAADPNWNPGGLWQPVRIETTGPVRLDRLRVLCRDVNEARAHLRLHGRLDSDAPRTVRIRTTVDGVVVAEIEQSLASGTNDVDWNLDVDNPRLWWPLSLGAQELTDVQVDVVVEGLVSHSRRVRTGMREIAMQDWIWSINGERLYLKGANLAPTRLDLAGADPQAFRRDVELARDAGLDLLRVHGHIAPAALYDAADELGMLVWQDFPLQWSYARDVRRRAVAQAEQAVFQLGHHPSIITWCAHNEPGSTTISPDQTRSSWKTAARYLLDQQVPSWNKNILDRWVKRAFEKADDTRPTIAHSGVMPHAPEFGGSDSHLYFGWRHGGERDLSAFAAAFPRMVRFVSEFGSQAVPPHHEFIDASRWPDLDWDMLEQTHGLQRSLMENHVRVDAYATFDLWAEATQRYQATLLRHHIETLRRLKYRPNGGFCFFMLNDSSPMISCSVLDHQRAPKLAFQAVVEACRPVIVVADRLPPSVTPGECLAVDVHVVNDLRQPLTDAVLRAHLRWATGEHEWSFVGTAVDDDCTRIATLQFVVPDSAGELWLDLTLDAGAVAAATNRDQTLIVPA</sequence>
<dbReference type="Gene3D" id="2.60.120.260">
    <property type="entry name" value="Galactose-binding domain-like"/>
    <property type="match status" value="1"/>
</dbReference>
<organism evidence="7">
    <name type="scientific">freshwater metagenome</name>
    <dbReference type="NCBI Taxonomy" id="449393"/>
    <lineage>
        <taxon>unclassified sequences</taxon>
        <taxon>metagenomes</taxon>
        <taxon>ecological metagenomes</taxon>
    </lineage>
</organism>
<protein>
    <recommendedName>
        <fullName evidence="2">beta-mannosidase</fullName>
        <ecNumber evidence="2">3.2.1.25</ecNumber>
    </recommendedName>
</protein>
<dbReference type="PANTHER" id="PTHR43730:SF1">
    <property type="entry name" value="BETA-MANNOSIDASE"/>
    <property type="match status" value="1"/>
</dbReference>
<evidence type="ECO:0000256" key="4">
    <source>
        <dbReference type="ARBA" id="ARBA00023295"/>
    </source>
</evidence>
<name>A0A6J7EJX6_9ZZZZ</name>
<dbReference type="GO" id="GO:0005975">
    <property type="term" value="P:carbohydrate metabolic process"/>
    <property type="evidence" value="ECO:0007669"/>
    <property type="project" value="InterPro"/>
</dbReference>
<evidence type="ECO:0000256" key="3">
    <source>
        <dbReference type="ARBA" id="ARBA00022801"/>
    </source>
</evidence>
<dbReference type="InterPro" id="IPR017853">
    <property type="entry name" value="GH"/>
</dbReference>
<dbReference type="InterPro" id="IPR013783">
    <property type="entry name" value="Ig-like_fold"/>
</dbReference>
<dbReference type="InterPro" id="IPR036156">
    <property type="entry name" value="Beta-gal/glucu_dom_sf"/>
</dbReference>
<feature type="domain" description="Glycoside hydrolase family 2 immunoglobulin-like beta-sandwich" evidence="5">
    <location>
        <begin position="177"/>
        <end position="268"/>
    </location>
</feature>
<keyword evidence="4" id="KW-0326">Glycosidase</keyword>
<accession>A0A6J7EJX6</accession>
<dbReference type="InterPro" id="IPR050887">
    <property type="entry name" value="Beta-mannosidase_GH2"/>
</dbReference>
<dbReference type="Pfam" id="PF00703">
    <property type="entry name" value="Glyco_hydro_2"/>
    <property type="match status" value="1"/>
</dbReference>